<dbReference type="PANTHER" id="PTHR46300:SF2">
    <property type="entry name" value="CYTOCHROME P450 MONOOXYGENASE ALNH-RELATED"/>
    <property type="match status" value="1"/>
</dbReference>
<evidence type="ECO:0000313" key="8">
    <source>
        <dbReference type="EMBL" id="ORY01425.1"/>
    </source>
</evidence>
<reference evidence="8 9" key="1">
    <citation type="submission" date="2016-07" db="EMBL/GenBank/DDBJ databases">
        <title>Pervasive Adenine N6-methylation of Active Genes in Fungi.</title>
        <authorList>
            <consortium name="DOE Joint Genome Institute"/>
            <person name="Mondo S.J."/>
            <person name="Dannebaum R.O."/>
            <person name="Kuo R.C."/>
            <person name="Labutti K."/>
            <person name="Haridas S."/>
            <person name="Kuo A."/>
            <person name="Salamov A."/>
            <person name="Ahrendt S.R."/>
            <person name="Lipzen A."/>
            <person name="Sullivan W."/>
            <person name="Andreopoulos W.B."/>
            <person name="Clum A."/>
            <person name="Lindquist E."/>
            <person name="Daum C."/>
            <person name="Ramamoorthy G.K."/>
            <person name="Gryganskyi A."/>
            <person name="Culley D."/>
            <person name="Magnuson J.K."/>
            <person name="James T.Y."/>
            <person name="O'Malley M.A."/>
            <person name="Stajich J.E."/>
            <person name="Spatafora J.W."/>
            <person name="Visel A."/>
            <person name="Grigoriev I.V."/>
        </authorList>
    </citation>
    <scope>NUCLEOTIDE SEQUENCE [LARGE SCALE GENOMIC DNA]</scope>
    <source>
        <strain evidence="8 9">CBS 115471</strain>
    </source>
</reference>
<accession>A0A1Y1YV33</accession>
<dbReference type="EMBL" id="MCFA01000170">
    <property type="protein sequence ID" value="ORY01425.1"/>
    <property type="molecule type" value="Genomic_DNA"/>
</dbReference>
<evidence type="ECO:0000313" key="9">
    <source>
        <dbReference type="Proteomes" id="UP000193144"/>
    </source>
</evidence>
<evidence type="ECO:0000256" key="6">
    <source>
        <dbReference type="PIRSR" id="PIRSR602401-1"/>
    </source>
</evidence>
<evidence type="ECO:0000256" key="1">
    <source>
        <dbReference type="ARBA" id="ARBA00010617"/>
    </source>
</evidence>
<dbReference type="CDD" id="cd11065">
    <property type="entry name" value="CYP64-like"/>
    <property type="match status" value="1"/>
</dbReference>
<evidence type="ECO:0000256" key="7">
    <source>
        <dbReference type="SAM" id="Phobius"/>
    </source>
</evidence>
<keyword evidence="6" id="KW-0349">Heme</keyword>
<keyword evidence="5" id="KW-0503">Monooxygenase</keyword>
<keyword evidence="7" id="KW-0812">Transmembrane</keyword>
<dbReference type="GO" id="GO:0016705">
    <property type="term" value="F:oxidoreductase activity, acting on paired donors, with incorporation or reduction of molecular oxygen"/>
    <property type="evidence" value="ECO:0007669"/>
    <property type="project" value="InterPro"/>
</dbReference>
<dbReference type="SUPFAM" id="SSF48264">
    <property type="entry name" value="Cytochrome P450"/>
    <property type="match status" value="1"/>
</dbReference>
<dbReference type="PRINTS" id="PR00463">
    <property type="entry name" value="EP450I"/>
</dbReference>
<protein>
    <submittedName>
        <fullName evidence="8">Cytochrome P450 oxidoreductase-like protein</fullName>
    </submittedName>
</protein>
<name>A0A1Y1YV33_9PLEO</name>
<dbReference type="STRING" id="1231657.A0A1Y1YV33"/>
<dbReference type="Proteomes" id="UP000193144">
    <property type="component" value="Unassembled WGS sequence"/>
</dbReference>
<keyword evidence="4 6" id="KW-0408">Iron</keyword>
<keyword evidence="2 6" id="KW-0479">Metal-binding</keyword>
<dbReference type="Pfam" id="PF00067">
    <property type="entry name" value="p450"/>
    <property type="match status" value="1"/>
</dbReference>
<dbReference type="PANTHER" id="PTHR46300">
    <property type="entry name" value="P450, PUTATIVE (EUROFUNG)-RELATED-RELATED"/>
    <property type="match status" value="1"/>
</dbReference>
<keyword evidence="9" id="KW-1185">Reference proteome</keyword>
<dbReference type="Gene3D" id="1.10.630.10">
    <property type="entry name" value="Cytochrome P450"/>
    <property type="match status" value="1"/>
</dbReference>
<dbReference type="InterPro" id="IPR002401">
    <property type="entry name" value="Cyt_P450_E_grp-I"/>
</dbReference>
<dbReference type="InterPro" id="IPR036396">
    <property type="entry name" value="Cyt_P450_sf"/>
</dbReference>
<dbReference type="GO" id="GO:0004497">
    <property type="term" value="F:monooxygenase activity"/>
    <property type="evidence" value="ECO:0007669"/>
    <property type="project" value="UniProtKB-KW"/>
</dbReference>
<comment type="cofactor">
    <cofactor evidence="6">
        <name>heme</name>
        <dbReference type="ChEBI" id="CHEBI:30413"/>
    </cofactor>
</comment>
<dbReference type="AlphaFoldDB" id="A0A1Y1YV33"/>
<dbReference type="GO" id="GO:0020037">
    <property type="term" value="F:heme binding"/>
    <property type="evidence" value="ECO:0007669"/>
    <property type="project" value="InterPro"/>
</dbReference>
<dbReference type="OrthoDB" id="1103324at2759"/>
<keyword evidence="7" id="KW-0472">Membrane</keyword>
<keyword evidence="3" id="KW-0560">Oxidoreductase</keyword>
<sequence>MTIAKPSPLIVTTVILASYFVFRLLRFGHRDKRLPPGPPTLPILGNAHQIPSRNFHKKVKEWSDHYGKIFSLKIGAGTIIVLNDRRAVHDLVDKRSAIYSDRPLDHNIDVVMGGENTALMNATPLWRAERKVISQMLTPTVLDDKIGKIQNAEISQLMHDLLNTPENFSDHIMRTTSSISSILVFGHRSPTTDCWWNTSVYHVMDLINQCLEPGSYLPIEQFPILKLIPDRWAPSKARAKQSYQRMTATWIEARRKIGERRAKGDHRISLADRLLSRELDLGLPVTDHQICNFFGTVHQAAADTTSAILRTAMLFLAKHPWVQEKARLELDRVCGTDRMPQWSDFDAAPYINCIMKENLRIRPVGPVGFPHRASRDDYFDGMLIPKDASIIIPAWALQHTDVEDPESYNPDRYLYHPKGAMYYAGSPDYMKRDHYAYGAGRRICVGIHLAERTQWRVIARLLWAFKIEPAVDDNGTECELDQDAYRDEFVHQPRDFRVTITPRSERHAQVVLEDFKAAEDVLKQWE</sequence>
<feature type="transmembrane region" description="Helical" evidence="7">
    <location>
        <begin position="6"/>
        <end position="25"/>
    </location>
</feature>
<comment type="caution">
    <text evidence="8">The sequence shown here is derived from an EMBL/GenBank/DDBJ whole genome shotgun (WGS) entry which is preliminary data.</text>
</comment>
<evidence type="ECO:0000256" key="2">
    <source>
        <dbReference type="ARBA" id="ARBA00022723"/>
    </source>
</evidence>
<comment type="similarity">
    <text evidence="1">Belongs to the cytochrome P450 family.</text>
</comment>
<evidence type="ECO:0000256" key="4">
    <source>
        <dbReference type="ARBA" id="ARBA00023004"/>
    </source>
</evidence>
<keyword evidence="7" id="KW-1133">Transmembrane helix</keyword>
<dbReference type="InterPro" id="IPR050364">
    <property type="entry name" value="Cytochrome_P450_fung"/>
</dbReference>
<proteinExistence type="inferred from homology"/>
<dbReference type="GO" id="GO:0005506">
    <property type="term" value="F:iron ion binding"/>
    <property type="evidence" value="ECO:0007669"/>
    <property type="project" value="InterPro"/>
</dbReference>
<dbReference type="PRINTS" id="PR00385">
    <property type="entry name" value="P450"/>
</dbReference>
<evidence type="ECO:0000256" key="5">
    <source>
        <dbReference type="ARBA" id="ARBA00023033"/>
    </source>
</evidence>
<organism evidence="8 9">
    <name type="scientific">Clohesyomyces aquaticus</name>
    <dbReference type="NCBI Taxonomy" id="1231657"/>
    <lineage>
        <taxon>Eukaryota</taxon>
        <taxon>Fungi</taxon>
        <taxon>Dikarya</taxon>
        <taxon>Ascomycota</taxon>
        <taxon>Pezizomycotina</taxon>
        <taxon>Dothideomycetes</taxon>
        <taxon>Pleosporomycetidae</taxon>
        <taxon>Pleosporales</taxon>
        <taxon>Lindgomycetaceae</taxon>
        <taxon>Clohesyomyces</taxon>
    </lineage>
</organism>
<feature type="binding site" description="axial binding residue" evidence="6">
    <location>
        <position position="444"/>
    </location>
    <ligand>
        <name>heme</name>
        <dbReference type="ChEBI" id="CHEBI:30413"/>
    </ligand>
    <ligandPart>
        <name>Fe</name>
        <dbReference type="ChEBI" id="CHEBI:18248"/>
    </ligandPart>
</feature>
<evidence type="ECO:0000256" key="3">
    <source>
        <dbReference type="ARBA" id="ARBA00023002"/>
    </source>
</evidence>
<dbReference type="InterPro" id="IPR001128">
    <property type="entry name" value="Cyt_P450"/>
</dbReference>
<gene>
    <name evidence="8" type="ORF">BCR34DRAFT_574870</name>
</gene>